<evidence type="ECO:0000259" key="4">
    <source>
        <dbReference type="PROSITE" id="PS50887"/>
    </source>
</evidence>
<dbReference type="FunFam" id="3.30.70.270:FF:000001">
    <property type="entry name" value="Diguanylate cyclase domain protein"/>
    <property type="match status" value="1"/>
</dbReference>
<proteinExistence type="predicted"/>
<dbReference type="SMART" id="SM00267">
    <property type="entry name" value="GGDEF"/>
    <property type="match status" value="1"/>
</dbReference>
<evidence type="ECO:0000313" key="5">
    <source>
        <dbReference type="EMBL" id="XDK26414.1"/>
    </source>
</evidence>
<dbReference type="InterPro" id="IPR000160">
    <property type="entry name" value="GGDEF_dom"/>
</dbReference>
<dbReference type="InterPro" id="IPR029787">
    <property type="entry name" value="Nucleotide_cyclase"/>
</dbReference>
<dbReference type="EMBL" id="CP162602">
    <property type="protein sequence ID" value="XDK26414.1"/>
    <property type="molecule type" value="Genomic_DNA"/>
</dbReference>
<dbReference type="InterPro" id="IPR003660">
    <property type="entry name" value="HAMP_dom"/>
</dbReference>
<dbReference type="PANTHER" id="PTHR46663">
    <property type="entry name" value="DIGUANYLATE CYCLASE DGCT-RELATED"/>
    <property type="match status" value="1"/>
</dbReference>
<dbReference type="CDD" id="cd01949">
    <property type="entry name" value="GGDEF"/>
    <property type="match status" value="1"/>
</dbReference>
<accession>A0AB39HI42</accession>
<dbReference type="GO" id="GO:0016020">
    <property type="term" value="C:membrane"/>
    <property type="evidence" value="ECO:0007669"/>
    <property type="project" value="InterPro"/>
</dbReference>
<dbReference type="Gene3D" id="3.30.70.270">
    <property type="match status" value="1"/>
</dbReference>
<dbReference type="EC" id="2.7.7.65" evidence="5"/>
<evidence type="ECO:0000256" key="2">
    <source>
        <dbReference type="SAM" id="Phobius"/>
    </source>
</evidence>
<dbReference type="GO" id="GO:0007165">
    <property type="term" value="P:signal transduction"/>
    <property type="evidence" value="ECO:0007669"/>
    <property type="project" value="InterPro"/>
</dbReference>
<geneLocation type="plasmid" evidence="5">
    <name>p-HB236076</name>
</geneLocation>
<dbReference type="PROSITE" id="PS50887">
    <property type="entry name" value="GGDEF"/>
    <property type="match status" value="1"/>
</dbReference>
<reference evidence="5" key="1">
    <citation type="submission" date="2024-07" db="EMBL/GenBank/DDBJ databases">
        <title>Genome Analysis of a Potential Novel Vibrio Species Secreting pH- and Thermo-stable Alginate Lyase and its Application in Producing Alginate Oligosaccharides.</title>
        <authorList>
            <person name="Huang H."/>
            <person name="Bao K."/>
        </authorList>
    </citation>
    <scope>NUCLEOTIDE SEQUENCE</scope>
    <source>
        <strain evidence="5">HB236076</strain>
        <plasmid evidence="5">p-HB236076</plasmid>
    </source>
</reference>
<keyword evidence="2" id="KW-0812">Transmembrane</keyword>
<feature type="domain" description="GGDEF" evidence="4">
    <location>
        <begin position="298"/>
        <end position="424"/>
    </location>
</feature>
<dbReference type="Pfam" id="PF00990">
    <property type="entry name" value="GGDEF"/>
    <property type="match status" value="1"/>
</dbReference>
<dbReference type="KEGG" id="vih:AB0763_15285"/>
<protein>
    <submittedName>
        <fullName evidence="5">Diguanylate cyclase</fullName>
        <ecNumber evidence="5">2.7.7.65</ecNumber>
    </submittedName>
</protein>
<feature type="domain" description="HAMP" evidence="3">
    <location>
        <begin position="188"/>
        <end position="241"/>
    </location>
</feature>
<keyword evidence="5" id="KW-0548">Nucleotidyltransferase</keyword>
<organism evidence="5">
    <name type="scientific">Vibrio sp. HB236076</name>
    <dbReference type="NCBI Taxonomy" id="3232307"/>
    <lineage>
        <taxon>Bacteria</taxon>
        <taxon>Pseudomonadati</taxon>
        <taxon>Pseudomonadota</taxon>
        <taxon>Gammaproteobacteria</taxon>
        <taxon>Vibrionales</taxon>
        <taxon>Vibrionaceae</taxon>
        <taxon>Vibrio</taxon>
    </lineage>
</organism>
<dbReference type="GO" id="GO:0052621">
    <property type="term" value="F:diguanylate cyclase activity"/>
    <property type="evidence" value="ECO:0007669"/>
    <property type="project" value="UniProtKB-EC"/>
</dbReference>
<evidence type="ECO:0000256" key="1">
    <source>
        <dbReference type="ARBA" id="ARBA00001946"/>
    </source>
</evidence>
<keyword evidence="2" id="KW-0472">Membrane</keyword>
<evidence type="ECO:0000259" key="3">
    <source>
        <dbReference type="PROSITE" id="PS50885"/>
    </source>
</evidence>
<dbReference type="NCBIfam" id="TIGR00254">
    <property type="entry name" value="GGDEF"/>
    <property type="match status" value="1"/>
</dbReference>
<dbReference type="InterPro" id="IPR043128">
    <property type="entry name" value="Rev_trsase/Diguanyl_cyclase"/>
</dbReference>
<keyword evidence="5" id="KW-0808">Transferase</keyword>
<dbReference type="AlphaFoldDB" id="A0AB39HI42"/>
<name>A0AB39HI42_9VIBR</name>
<keyword evidence="5" id="KW-0614">Plasmid</keyword>
<gene>
    <name evidence="5" type="ORF">AB0763_15285</name>
</gene>
<dbReference type="InterPro" id="IPR052163">
    <property type="entry name" value="DGC-Regulatory_Protein"/>
</dbReference>
<sequence length="424" mass="48518">MLKSLSHKLMLLIVITLTLFVLTVTSMKALLSTQQSNQRSMEVLIHLQHQVDRIQSQLWTYLQYQDEPSLTNIEKSQVHLEAFLNTAPDWLDKRHHLFRLNRDLSSLIAFEQGYQRVSPPFNNTLRGIDILNARYDMITQSMKDAVGQIQRQIISTNTLIHRTTLIATSTKLLAFTVVIMVISYIIFRHTQTGFRVLNRRISKLANGDMDSQIACANLDLEFDTIAKQFNSMTAQLKNITFSRDELKAEIEKQTQILTTQKEELVYLSEHDSLTGLLNRRALTEALETAIHKAKRTKYKLAVLFIDLDKFKAVNDHYGHSAGDFVLQTTAKRISDNIRESDFAGRLGGDEFVICLDLVDNFVALQPKIKQIHAVIKEPIYWQDQELSVGASIGVSYYPDDTQNTHELLTLADQRMYTDKKATSI</sequence>
<dbReference type="RefSeq" id="WP_306099304.1">
    <property type="nucleotide sequence ID" value="NZ_CP162602.1"/>
</dbReference>
<comment type="cofactor">
    <cofactor evidence="1">
        <name>Mg(2+)</name>
        <dbReference type="ChEBI" id="CHEBI:18420"/>
    </cofactor>
</comment>
<dbReference type="SUPFAM" id="SSF55073">
    <property type="entry name" value="Nucleotide cyclase"/>
    <property type="match status" value="1"/>
</dbReference>
<dbReference type="Gene3D" id="6.10.340.10">
    <property type="match status" value="1"/>
</dbReference>
<feature type="transmembrane region" description="Helical" evidence="2">
    <location>
        <begin position="165"/>
        <end position="187"/>
    </location>
</feature>
<dbReference type="PANTHER" id="PTHR46663:SF2">
    <property type="entry name" value="GGDEF DOMAIN-CONTAINING PROTEIN"/>
    <property type="match status" value="1"/>
</dbReference>
<keyword evidence="2" id="KW-1133">Transmembrane helix</keyword>
<dbReference type="Pfam" id="PF00672">
    <property type="entry name" value="HAMP"/>
    <property type="match status" value="1"/>
</dbReference>
<dbReference type="PROSITE" id="PS50885">
    <property type="entry name" value="HAMP"/>
    <property type="match status" value="1"/>
</dbReference>